<reference evidence="1 2" key="1">
    <citation type="submission" date="2019-05" db="EMBL/GenBank/DDBJ databases">
        <title>Dyadobacter AR-3-8 sp. nov., isolated from arctic soil.</title>
        <authorList>
            <person name="Chaudhary D.K."/>
        </authorList>
    </citation>
    <scope>NUCLEOTIDE SEQUENCE [LARGE SCALE GENOMIC DNA]</scope>
    <source>
        <strain evidence="1 2">AR-3-8</strain>
    </source>
</reference>
<dbReference type="EMBL" id="SZVO01000002">
    <property type="protein sequence ID" value="TKT93614.1"/>
    <property type="molecule type" value="Genomic_DNA"/>
</dbReference>
<protein>
    <submittedName>
        <fullName evidence="1">Uncharacterized protein</fullName>
    </submittedName>
</protein>
<organism evidence="1 2">
    <name type="scientific">Dyadobacter frigoris</name>
    <dbReference type="NCBI Taxonomy" id="2576211"/>
    <lineage>
        <taxon>Bacteria</taxon>
        <taxon>Pseudomonadati</taxon>
        <taxon>Bacteroidota</taxon>
        <taxon>Cytophagia</taxon>
        <taxon>Cytophagales</taxon>
        <taxon>Spirosomataceae</taxon>
        <taxon>Dyadobacter</taxon>
    </lineage>
</organism>
<accession>A0A4U6DG66</accession>
<proteinExistence type="predicted"/>
<evidence type="ECO:0000313" key="1">
    <source>
        <dbReference type="EMBL" id="TKT93614.1"/>
    </source>
</evidence>
<sequence>MNKQQAAVVVFESIETWRPPLRYNKQRLPSALKYMSPKEFEELLNMQKTAA</sequence>
<gene>
    <name evidence="1" type="ORF">FDK13_05965</name>
</gene>
<dbReference type="AlphaFoldDB" id="A0A4U6DG66"/>
<evidence type="ECO:0000313" key="2">
    <source>
        <dbReference type="Proteomes" id="UP000304900"/>
    </source>
</evidence>
<comment type="caution">
    <text evidence="1">The sequence shown here is derived from an EMBL/GenBank/DDBJ whole genome shotgun (WGS) entry which is preliminary data.</text>
</comment>
<dbReference type="Proteomes" id="UP000304900">
    <property type="component" value="Unassembled WGS sequence"/>
</dbReference>
<keyword evidence="2" id="KW-1185">Reference proteome</keyword>
<name>A0A4U6DG66_9BACT</name>